<dbReference type="InterPro" id="IPR050399">
    <property type="entry name" value="HPr"/>
</dbReference>
<dbReference type="CDD" id="cd00367">
    <property type="entry name" value="PTS-HPr_like"/>
    <property type="match status" value="1"/>
</dbReference>
<dbReference type="InterPro" id="IPR000032">
    <property type="entry name" value="HPr-like"/>
</dbReference>
<dbReference type="SUPFAM" id="SSF55594">
    <property type="entry name" value="HPr-like"/>
    <property type="match status" value="1"/>
</dbReference>
<dbReference type="PANTHER" id="PTHR33705:SF2">
    <property type="entry name" value="PHOSPHOCARRIER PROTEIN NPR"/>
    <property type="match status" value="1"/>
</dbReference>
<evidence type="ECO:0000259" key="4">
    <source>
        <dbReference type="PROSITE" id="PS51350"/>
    </source>
</evidence>
<protein>
    <submittedName>
        <fullName evidence="5">HPr family phosphocarrier protein</fullName>
    </submittedName>
</protein>
<feature type="domain" description="HPr" evidence="4">
    <location>
        <begin position="1"/>
        <end position="85"/>
    </location>
</feature>
<dbReference type="PRINTS" id="PR00107">
    <property type="entry name" value="PHOSPHOCPHPR"/>
</dbReference>
<comment type="caution">
    <text evidence="5">The sequence shown here is derived from an EMBL/GenBank/DDBJ whole genome shotgun (WGS) entry which is preliminary data.</text>
</comment>
<evidence type="ECO:0000256" key="2">
    <source>
        <dbReference type="ARBA" id="ARBA00022490"/>
    </source>
</evidence>
<keyword evidence="3" id="KW-0598">Phosphotransferase system</keyword>
<evidence type="ECO:0000256" key="3">
    <source>
        <dbReference type="ARBA" id="ARBA00022683"/>
    </source>
</evidence>
<sequence>MQTFQHIIKDEVGLHARPAGMLVKLASSCSSDISITFESKKVSAKKLFAVMGLCAKRNDEITITVEGENEEADCLQIKEFCEQNL</sequence>
<evidence type="ECO:0000313" key="5">
    <source>
        <dbReference type="EMBL" id="MBW7571564.1"/>
    </source>
</evidence>
<dbReference type="NCBIfam" id="TIGR01003">
    <property type="entry name" value="PTS_HPr_family"/>
    <property type="match status" value="1"/>
</dbReference>
<proteinExistence type="predicted"/>
<dbReference type="InterPro" id="IPR035895">
    <property type="entry name" value="HPr-like_sf"/>
</dbReference>
<dbReference type="PANTHER" id="PTHR33705">
    <property type="entry name" value="PHOSPHOCARRIER PROTEIN HPR"/>
    <property type="match status" value="1"/>
</dbReference>
<organism evidence="5 6">
    <name type="scientific">Caproiciproducens faecalis</name>
    <dbReference type="NCBI Taxonomy" id="2820301"/>
    <lineage>
        <taxon>Bacteria</taxon>
        <taxon>Bacillati</taxon>
        <taxon>Bacillota</taxon>
        <taxon>Clostridia</taxon>
        <taxon>Eubacteriales</taxon>
        <taxon>Acutalibacteraceae</taxon>
        <taxon>Caproiciproducens</taxon>
    </lineage>
</organism>
<dbReference type="PROSITE" id="PS51350">
    <property type="entry name" value="PTS_HPR_DOM"/>
    <property type="match status" value="1"/>
</dbReference>
<dbReference type="Pfam" id="PF00381">
    <property type="entry name" value="PTS-HPr"/>
    <property type="match status" value="1"/>
</dbReference>
<dbReference type="RefSeq" id="WP_219963968.1">
    <property type="nucleotide sequence ID" value="NZ_JAGFNZ010000001.1"/>
</dbReference>
<evidence type="ECO:0000256" key="1">
    <source>
        <dbReference type="ARBA" id="ARBA00004496"/>
    </source>
</evidence>
<dbReference type="Proteomes" id="UP000719942">
    <property type="component" value="Unassembled WGS sequence"/>
</dbReference>
<reference evidence="5 6" key="1">
    <citation type="submission" date="2021-03" db="EMBL/GenBank/DDBJ databases">
        <title>Caproiciproducens sp. nov. isolated from feces of cow.</title>
        <authorList>
            <person name="Choi J.-Y."/>
        </authorList>
    </citation>
    <scope>NUCLEOTIDE SEQUENCE [LARGE SCALE GENOMIC DNA]</scope>
    <source>
        <strain evidence="5 6">AGMB10547</strain>
    </source>
</reference>
<name>A0ABS7DJT9_9FIRM</name>
<keyword evidence="6" id="KW-1185">Reference proteome</keyword>
<dbReference type="EMBL" id="JAGFNZ010000001">
    <property type="protein sequence ID" value="MBW7571564.1"/>
    <property type="molecule type" value="Genomic_DNA"/>
</dbReference>
<accession>A0ABS7DJT9</accession>
<keyword evidence="2" id="KW-0963">Cytoplasm</keyword>
<gene>
    <name evidence="5" type="ORF">J5W02_01950</name>
</gene>
<dbReference type="Gene3D" id="3.30.1340.10">
    <property type="entry name" value="HPr-like"/>
    <property type="match status" value="1"/>
</dbReference>
<evidence type="ECO:0000313" key="6">
    <source>
        <dbReference type="Proteomes" id="UP000719942"/>
    </source>
</evidence>
<comment type="subcellular location">
    <subcellularLocation>
        <location evidence="1">Cytoplasm</location>
    </subcellularLocation>
</comment>